<feature type="transmembrane region" description="Helical" evidence="6">
    <location>
        <begin position="247"/>
        <end position="269"/>
    </location>
</feature>
<comment type="subcellular location">
    <subcellularLocation>
        <location evidence="1">Cell membrane</location>
        <topology evidence="1">Multi-pass membrane protein</topology>
    </subcellularLocation>
</comment>
<dbReference type="InterPro" id="IPR050833">
    <property type="entry name" value="Poly_Biosynth_Transport"/>
</dbReference>
<dbReference type="AlphaFoldDB" id="A0A1F4TQY8"/>
<keyword evidence="5 6" id="KW-0472">Membrane</keyword>
<feature type="transmembrane region" description="Helical" evidence="6">
    <location>
        <begin position="416"/>
        <end position="437"/>
    </location>
</feature>
<name>A0A1F4TQY8_UNCSA</name>
<feature type="transmembrane region" description="Helical" evidence="6">
    <location>
        <begin position="325"/>
        <end position="344"/>
    </location>
</feature>
<evidence type="ECO:0000256" key="3">
    <source>
        <dbReference type="ARBA" id="ARBA00022692"/>
    </source>
</evidence>
<feature type="transmembrane region" description="Helical" evidence="6">
    <location>
        <begin position="294"/>
        <end position="319"/>
    </location>
</feature>
<evidence type="ECO:0000256" key="1">
    <source>
        <dbReference type="ARBA" id="ARBA00004651"/>
    </source>
</evidence>
<evidence type="ECO:0000256" key="5">
    <source>
        <dbReference type="ARBA" id="ARBA00023136"/>
    </source>
</evidence>
<organism evidence="7 8">
    <name type="scientific">candidate division WOR-1 bacterium RIFOXYC2_FULL_41_25</name>
    <dbReference type="NCBI Taxonomy" id="1802586"/>
    <lineage>
        <taxon>Bacteria</taxon>
        <taxon>Bacillati</taxon>
        <taxon>Saganbacteria</taxon>
    </lineage>
</organism>
<feature type="transmembrane region" description="Helical" evidence="6">
    <location>
        <begin position="449"/>
        <end position="468"/>
    </location>
</feature>
<evidence type="ECO:0000256" key="6">
    <source>
        <dbReference type="SAM" id="Phobius"/>
    </source>
</evidence>
<comment type="caution">
    <text evidence="7">The sequence shown here is derived from an EMBL/GenBank/DDBJ whole genome shotgun (WGS) entry which is preliminary data.</text>
</comment>
<dbReference type="EMBL" id="MEUI01000008">
    <property type="protein sequence ID" value="OGC35135.1"/>
    <property type="molecule type" value="Genomic_DNA"/>
</dbReference>
<feature type="transmembrane region" description="Helical" evidence="6">
    <location>
        <begin position="145"/>
        <end position="168"/>
    </location>
</feature>
<feature type="transmembrane region" description="Helical" evidence="6">
    <location>
        <begin position="378"/>
        <end position="404"/>
    </location>
</feature>
<feature type="transmembrane region" description="Helical" evidence="6">
    <location>
        <begin position="351"/>
        <end position="372"/>
    </location>
</feature>
<accession>A0A1F4TQY8</accession>
<sequence>MSEKKATVIDALSVYFSSIFSFVFSFVRGIIVARFLGPTNFGFWKAVELIQQYHQFSTLGTQNGMSRDIPLYIGKGEEKKAEQIKNLAFSQMFTLPLLVSLGIFIYSFFAHDTLLAFALRISSMTVFVGMIYALLFRVLESYKRFVLVSILTITGSIIFFVIDIILVIKFQIYGHLWALLCFQVIMVCLTLFFSKLRFHWEYSLKQIWGLIKVGFPIMLVGFAFLILTTVDRVLILKFLDLTQLGYYGLGLMVVGFMQMIPSSIGNVIYPRLNEQYGKHNSFESLERHALQPQLLLSIIMAVMLGGGLMFLGDIVKLILPQYQNGVSSALILMIGVCVMTANIFNTINRQFIYLSIQVLAITINLLVSWLLILMGWGIVGVAIGTAVAFITYKVINAGFTLWYLKKSFSGSLFYLYQIYFPLIYVVIMVVGFYNLLLPQLVFLTLGSQIASKLLFFSLIISPLVVVFIKRAEQIGLNLIVMFRKNGKGA</sequence>
<reference evidence="7 8" key="1">
    <citation type="journal article" date="2016" name="Nat. Commun.">
        <title>Thousands of microbial genomes shed light on interconnected biogeochemical processes in an aquifer system.</title>
        <authorList>
            <person name="Anantharaman K."/>
            <person name="Brown C.T."/>
            <person name="Hug L.A."/>
            <person name="Sharon I."/>
            <person name="Castelle C.J."/>
            <person name="Probst A.J."/>
            <person name="Thomas B.C."/>
            <person name="Singh A."/>
            <person name="Wilkins M.J."/>
            <person name="Karaoz U."/>
            <person name="Brodie E.L."/>
            <person name="Williams K.H."/>
            <person name="Hubbard S.S."/>
            <person name="Banfield J.F."/>
        </authorList>
    </citation>
    <scope>NUCLEOTIDE SEQUENCE [LARGE SCALE GENOMIC DNA]</scope>
</reference>
<feature type="transmembrane region" description="Helical" evidence="6">
    <location>
        <begin position="206"/>
        <end position="227"/>
    </location>
</feature>
<keyword evidence="3 6" id="KW-0812">Transmembrane</keyword>
<evidence type="ECO:0000313" key="8">
    <source>
        <dbReference type="Proteomes" id="UP000177309"/>
    </source>
</evidence>
<keyword evidence="2" id="KW-1003">Cell membrane</keyword>
<dbReference type="Proteomes" id="UP000177309">
    <property type="component" value="Unassembled WGS sequence"/>
</dbReference>
<feature type="transmembrane region" description="Helical" evidence="6">
    <location>
        <begin position="115"/>
        <end position="138"/>
    </location>
</feature>
<dbReference type="PANTHER" id="PTHR30250">
    <property type="entry name" value="PST FAMILY PREDICTED COLANIC ACID TRANSPORTER"/>
    <property type="match status" value="1"/>
</dbReference>
<feature type="transmembrane region" description="Helical" evidence="6">
    <location>
        <begin position="87"/>
        <end position="109"/>
    </location>
</feature>
<evidence type="ECO:0000256" key="4">
    <source>
        <dbReference type="ARBA" id="ARBA00022989"/>
    </source>
</evidence>
<keyword evidence="4 6" id="KW-1133">Transmembrane helix</keyword>
<feature type="transmembrane region" description="Helical" evidence="6">
    <location>
        <begin position="174"/>
        <end position="194"/>
    </location>
</feature>
<dbReference type="PANTHER" id="PTHR30250:SF11">
    <property type="entry name" value="O-ANTIGEN TRANSPORTER-RELATED"/>
    <property type="match status" value="1"/>
</dbReference>
<dbReference type="GO" id="GO:0005886">
    <property type="term" value="C:plasma membrane"/>
    <property type="evidence" value="ECO:0007669"/>
    <property type="project" value="UniProtKB-SubCell"/>
</dbReference>
<protein>
    <submittedName>
        <fullName evidence="7">Uncharacterized protein</fullName>
    </submittedName>
</protein>
<proteinExistence type="predicted"/>
<evidence type="ECO:0000313" key="7">
    <source>
        <dbReference type="EMBL" id="OGC35135.1"/>
    </source>
</evidence>
<dbReference type="Pfam" id="PF13440">
    <property type="entry name" value="Polysacc_synt_3"/>
    <property type="match status" value="1"/>
</dbReference>
<gene>
    <name evidence="7" type="ORF">A2462_06245</name>
</gene>
<feature type="transmembrane region" description="Helical" evidence="6">
    <location>
        <begin position="12"/>
        <end position="36"/>
    </location>
</feature>
<evidence type="ECO:0000256" key="2">
    <source>
        <dbReference type="ARBA" id="ARBA00022475"/>
    </source>
</evidence>